<name>A0AAU7MFA3_9ACTN</name>
<dbReference type="RefSeq" id="WP_350937443.1">
    <property type="nucleotide sequence ID" value="NZ_CP157762.1"/>
</dbReference>
<accession>A0AAU7MFA3</accession>
<dbReference type="AlphaFoldDB" id="A0AAU7MFA3"/>
<dbReference type="EMBL" id="CP159342">
    <property type="protein sequence ID" value="XCH76764.1"/>
    <property type="molecule type" value="Genomic_DNA"/>
</dbReference>
<reference evidence="2" key="2">
    <citation type="submission" date="2024-06" db="EMBL/GenBank/DDBJ databases">
        <title>Micromonospora mangrovi CCTCC AA 2012012 genome sequences.</title>
        <authorList>
            <person name="Gao J."/>
        </authorList>
    </citation>
    <scope>NUCLEOTIDE SEQUENCE</scope>
    <source>
        <strain evidence="2">CCTCC AA 2012012</strain>
    </source>
</reference>
<evidence type="ECO:0008006" key="3">
    <source>
        <dbReference type="Google" id="ProtNLM"/>
    </source>
</evidence>
<protein>
    <recommendedName>
        <fullName evidence="3">DUF2199 domain-containing protein</fullName>
    </recommendedName>
</protein>
<evidence type="ECO:0000313" key="1">
    <source>
        <dbReference type="EMBL" id="XBP96060.1"/>
    </source>
</evidence>
<dbReference type="EMBL" id="CP157762">
    <property type="protein sequence ID" value="XBP96060.1"/>
    <property type="molecule type" value="Genomic_DNA"/>
</dbReference>
<gene>
    <name evidence="2" type="ORF">ABUL08_11940</name>
    <name evidence="1" type="ORF">VK199_11890</name>
</gene>
<proteinExistence type="predicted"/>
<reference evidence="1" key="1">
    <citation type="submission" date="2024-01" db="EMBL/GenBank/DDBJ databases">
        <title>The genome sequence of Micromonospora mangrovi CCTCC AA 2012012.</title>
        <authorList>
            <person name="Gao J."/>
        </authorList>
    </citation>
    <scope>NUCLEOTIDE SEQUENCE</scope>
    <source>
        <strain evidence="1">CCTCC AA 2012012</strain>
    </source>
</reference>
<evidence type="ECO:0000313" key="2">
    <source>
        <dbReference type="EMBL" id="XCH76764.1"/>
    </source>
</evidence>
<organism evidence="1">
    <name type="scientific">Micromonospora sp. CCTCC AA 2012012</name>
    <dbReference type="NCBI Taxonomy" id="3111921"/>
    <lineage>
        <taxon>Bacteria</taxon>
        <taxon>Bacillati</taxon>
        <taxon>Actinomycetota</taxon>
        <taxon>Actinomycetes</taxon>
        <taxon>Micromonosporales</taxon>
        <taxon>Micromonosporaceae</taxon>
        <taxon>Micromonospora</taxon>
    </lineage>
</organism>
<sequence length="159" mass="17585">MEEDRVRCDCCGDVLDDQRLRWEYDLPDELVDAPEEISYRSRAVVLSEVGSFLRCIAPIHLDTGAVARIGAWVAILGDARAVMAAGRAGGDAWESLRFTGVLANTLGPWPEIHRPVVSVAVSGPELVPLLVSSRDPRMRDVLTRSWPHPDVVPPRGRHR</sequence>